<organism evidence="7 8">
    <name type="scientific">Lachancea fermentati</name>
    <name type="common">Zygosaccharomyces fermentati</name>
    <dbReference type="NCBI Taxonomy" id="4955"/>
    <lineage>
        <taxon>Eukaryota</taxon>
        <taxon>Fungi</taxon>
        <taxon>Dikarya</taxon>
        <taxon>Ascomycota</taxon>
        <taxon>Saccharomycotina</taxon>
        <taxon>Saccharomycetes</taxon>
        <taxon>Saccharomycetales</taxon>
        <taxon>Saccharomycetaceae</taxon>
        <taxon>Lachancea</taxon>
    </lineage>
</organism>
<comment type="similarity">
    <text evidence="2">Belongs to the MSOX/MTOX family.</text>
</comment>
<keyword evidence="8" id="KW-1185">Reference proteome</keyword>
<evidence type="ECO:0000256" key="5">
    <source>
        <dbReference type="ARBA" id="ARBA00023002"/>
    </source>
</evidence>
<evidence type="ECO:0000256" key="1">
    <source>
        <dbReference type="ARBA" id="ARBA00001974"/>
    </source>
</evidence>
<dbReference type="PANTHER" id="PTHR10961">
    <property type="entry name" value="PEROXISOMAL SARCOSINE OXIDASE"/>
    <property type="match status" value="1"/>
</dbReference>
<dbReference type="InterPro" id="IPR006076">
    <property type="entry name" value="FAD-dep_OxRdtase"/>
</dbReference>
<dbReference type="InterPro" id="IPR045170">
    <property type="entry name" value="MTOX"/>
</dbReference>
<name>A0A1G4MHU0_LACFM</name>
<dbReference type="Gene3D" id="3.50.50.60">
    <property type="entry name" value="FAD/NAD(P)-binding domain"/>
    <property type="match status" value="1"/>
</dbReference>
<gene>
    <name evidence="7" type="ORF">LAFE_0G10220G</name>
</gene>
<sequence length="475" mass="53749">MPSQLTKSDPIIIVGAGVSGLSTAYSLLRKGFKNVHIFDKRDYITKGYSYFEGCDSPSSDMNKIFRAAYGEQTHYQKMSLDSREVFLRWNQMIKETNFEGGKPIYLNTGNIHLTDQQKLPIFEETTLKNMSNLQAICVSDPDAEIRAQKSGLPASAVDPFEMKKRAKHHQGVLDTTGGMIIADKCCRWVLHLCRTEFPNTFHYHFGPKIGETDHLLLEYSKKTGKKRCVGIKTKDGKLHFAKLVITACGPWTVEVPEAAERLEATGGTVALIKVTDPKALKKYHEDVFPTWTYKVRDGAMGGLYGFPIKHGYMKIGYRGLKWTNPQPKVNSKVKTAFSDDPETNVPIFGLNLIKQFIKEHVPEVSKIDKTRLCWYSDSEDNDFLISYSPHYEDKSLFTIAGDSGHAFMMFGSIGDVIVDIILDNKGDTFLKHLFSWERKREKLNAINMGLEDPRALPNLVMATENDWVIREVAKL</sequence>
<dbReference type="PRINTS" id="PR00420">
    <property type="entry name" value="RNGMNOXGNASE"/>
</dbReference>
<dbReference type="Proteomes" id="UP000190831">
    <property type="component" value="Chromosome G"/>
</dbReference>
<evidence type="ECO:0000256" key="3">
    <source>
        <dbReference type="ARBA" id="ARBA00022630"/>
    </source>
</evidence>
<evidence type="ECO:0000313" key="7">
    <source>
        <dbReference type="EMBL" id="SCW03429.1"/>
    </source>
</evidence>
<reference evidence="7 8" key="1">
    <citation type="submission" date="2016-03" db="EMBL/GenBank/DDBJ databases">
        <authorList>
            <person name="Devillers H."/>
        </authorList>
    </citation>
    <scope>NUCLEOTIDE SEQUENCE [LARGE SCALE GENOMIC DNA]</scope>
    <source>
        <strain evidence="7">CBS 6772</strain>
    </source>
</reference>
<dbReference type="GO" id="GO:0050660">
    <property type="term" value="F:flavin adenine dinucleotide binding"/>
    <property type="evidence" value="ECO:0007669"/>
    <property type="project" value="InterPro"/>
</dbReference>
<comment type="cofactor">
    <cofactor evidence="1">
        <name>FAD</name>
        <dbReference type="ChEBI" id="CHEBI:57692"/>
    </cofactor>
</comment>
<dbReference type="SUPFAM" id="SSF51905">
    <property type="entry name" value="FAD/NAD(P)-binding domain"/>
    <property type="match status" value="1"/>
</dbReference>
<protein>
    <submittedName>
        <fullName evidence="7">LAFE_0G10220g1_1</fullName>
    </submittedName>
</protein>
<evidence type="ECO:0000259" key="6">
    <source>
        <dbReference type="Pfam" id="PF01266"/>
    </source>
</evidence>
<dbReference type="InterPro" id="IPR036188">
    <property type="entry name" value="FAD/NAD-bd_sf"/>
</dbReference>
<proteinExistence type="inferred from homology"/>
<dbReference type="Pfam" id="PF01266">
    <property type="entry name" value="DAO"/>
    <property type="match status" value="1"/>
</dbReference>
<dbReference type="OrthoDB" id="2219495at2759"/>
<feature type="domain" description="FAD dependent oxidoreductase" evidence="6">
    <location>
        <begin position="11"/>
        <end position="419"/>
    </location>
</feature>
<evidence type="ECO:0000256" key="2">
    <source>
        <dbReference type="ARBA" id="ARBA00010989"/>
    </source>
</evidence>
<dbReference type="STRING" id="4955.A0A1G4MHU0"/>
<dbReference type="AlphaFoldDB" id="A0A1G4MHU0"/>
<dbReference type="OMA" id="SQTRLCW"/>
<dbReference type="EMBL" id="LT598486">
    <property type="protein sequence ID" value="SCW03429.1"/>
    <property type="molecule type" value="Genomic_DNA"/>
</dbReference>
<evidence type="ECO:0000256" key="4">
    <source>
        <dbReference type="ARBA" id="ARBA00022827"/>
    </source>
</evidence>
<evidence type="ECO:0000313" key="8">
    <source>
        <dbReference type="Proteomes" id="UP000190831"/>
    </source>
</evidence>
<keyword evidence="5" id="KW-0560">Oxidoreductase</keyword>
<keyword evidence="3" id="KW-0285">Flavoprotein</keyword>
<dbReference type="Gene3D" id="3.30.9.10">
    <property type="entry name" value="D-Amino Acid Oxidase, subunit A, domain 2"/>
    <property type="match status" value="1"/>
</dbReference>
<dbReference type="PANTHER" id="PTHR10961:SF15">
    <property type="entry name" value="FAD DEPENDENT OXIDOREDUCTASE DOMAIN-CONTAINING PROTEIN"/>
    <property type="match status" value="1"/>
</dbReference>
<accession>A0A1G4MHU0</accession>
<dbReference type="GO" id="GO:0008115">
    <property type="term" value="F:sarcosine oxidase activity"/>
    <property type="evidence" value="ECO:0007669"/>
    <property type="project" value="TreeGrafter"/>
</dbReference>
<keyword evidence="4" id="KW-0274">FAD</keyword>